<feature type="region of interest" description="Disordered" evidence="1">
    <location>
        <begin position="1"/>
        <end position="22"/>
    </location>
</feature>
<evidence type="ECO:0000313" key="4">
    <source>
        <dbReference type="Proteomes" id="UP001165042"/>
    </source>
</evidence>
<sequence length="1218" mass="134034">MRDCDNVPGEDPDKDPDHPGVRNSISGFVAGDIVQAGSYTASYSAPALAPTSDDHSELRTLLRKCVVDLGETLGVVIGPGQALVLGGSARTETVALDSVAPDLAVLAPDLVIGDHLEAYEYLPDSSAPRLVVLEWDGRFDDQARQVLRHQGRPQRLTGSPVLNLRTGSVCGLVDTRHGLALAVPDPAVVAGQQTNHPWLKLLTREQLTAGGHRYPDQRLRDYLTAVRDSADSHPYAQFLHELGDPPPLSQLYVRQQADQDGHRIPATDVVARHPRGVQVIGEPGMGKSSLLRHIATTEAARWLTSGTGAFVPVQVPAEVLSRELPLVEALAVGVSDGVFQAKFSHAGLAELFASEPIAGVPWLVLVDALDEAPDYARAKVLESITRLRDNPCFEVVVTSRPLEIDLGARLARGSRDPAPTYVIERFTRAQRDRFAEKWFTALGNATPAETASRFLRRADEPQLRELTHIPLMATMLFILFNSDDTAQLPVNQHELFVQFIQLATDKLIRPTERGSETDPVRSSLTSALMEIAHRRHCARELDQRPLLDQVLDSPKMCWGDLRSVAERRSAAVAALRASGLVTQTSRSFDFLHPTIGEFLAARHLVVRYSRGPEVHQPRSLALLAPRRTWPWPHYKVKVFLAAGWLDSNVDLTRQLRRLLSWPHRSRNIEFIAELAYHGIPAARLPVDVRDRATSYFVDSVKSTTGEAWQRAVHLLWTYDPAVAARAVTSRIRGTGGHGPGSRLDAVVALLDRDHPDGPAQLAWLADHLTGEPAARLAAAQRMLDLNRDVGTRALTALVHDRDMGLHRVKAATVSRSVDLVRSLTDPEHADINLRVAALIALLPLDAKTAIRGLRDIVAHVHRPETLLELAEAVQPHHKEFAREVAEGVITSARADSAERLAALRLVGKLIPDRAGELALGLARDTRNVAGLRLDAALLIAKEYSGSTKALRELVHARLVPRGRLVSLAESIGSLDRELAADLYLAEALRLRDRQRLEVQRKARELHPSKGVNAMRETLMDRRTDDRLRLEEARHLSADFELDVYESLAETGSFDYAFAAAEKVSERDAARGRELFAVIAQRGSLPGGNRMKAAIASGDKRVIEQVNRVKGVPERDRLSGAQYLGKAGDRIRMGLAQSAEDPSVRITAAVELPIDRRATTLLAKHSADRTAPAESRLKAAIEARKRNRKIGNGALKALSEDPEIPKAVRRRAEKERRRW</sequence>
<dbReference type="PANTHER" id="PTHR46844">
    <property type="entry name" value="SLR5058 PROTEIN"/>
    <property type="match status" value="1"/>
</dbReference>
<dbReference type="SUPFAM" id="SSF52540">
    <property type="entry name" value="P-loop containing nucleoside triphosphate hydrolases"/>
    <property type="match status" value="1"/>
</dbReference>
<dbReference type="PROSITE" id="PS50837">
    <property type="entry name" value="NACHT"/>
    <property type="match status" value="1"/>
</dbReference>
<dbReference type="InterPro" id="IPR027417">
    <property type="entry name" value="P-loop_NTPase"/>
</dbReference>
<name>A0A9W6QGJ3_9PSEU</name>
<gene>
    <name evidence="3" type="ORF">Aglo03_14170</name>
</gene>
<dbReference type="PANTHER" id="PTHR46844:SF1">
    <property type="entry name" value="SLR5058 PROTEIN"/>
    <property type="match status" value="1"/>
</dbReference>
<dbReference type="InterPro" id="IPR007111">
    <property type="entry name" value="NACHT_NTPase"/>
</dbReference>
<keyword evidence="4" id="KW-1185">Reference proteome</keyword>
<evidence type="ECO:0000259" key="2">
    <source>
        <dbReference type="PROSITE" id="PS50837"/>
    </source>
</evidence>
<dbReference type="AlphaFoldDB" id="A0A9W6QGJ3"/>
<reference evidence="3" key="1">
    <citation type="submission" date="2023-02" db="EMBL/GenBank/DDBJ databases">
        <title>Actinokineospora globicatena NBRC 15670.</title>
        <authorList>
            <person name="Ichikawa N."/>
            <person name="Sato H."/>
            <person name="Tonouchi N."/>
        </authorList>
    </citation>
    <scope>NUCLEOTIDE SEQUENCE</scope>
    <source>
        <strain evidence="3">NBRC 15670</strain>
    </source>
</reference>
<evidence type="ECO:0000313" key="3">
    <source>
        <dbReference type="EMBL" id="GLW90601.1"/>
    </source>
</evidence>
<dbReference type="RefSeq" id="WP_285608720.1">
    <property type="nucleotide sequence ID" value="NZ_BSSD01000001.1"/>
</dbReference>
<dbReference type="Gene3D" id="3.40.50.300">
    <property type="entry name" value="P-loop containing nucleotide triphosphate hydrolases"/>
    <property type="match status" value="1"/>
</dbReference>
<protein>
    <recommendedName>
        <fullName evidence="2">NACHT domain-containing protein</fullName>
    </recommendedName>
</protein>
<proteinExistence type="predicted"/>
<feature type="domain" description="NACHT" evidence="2">
    <location>
        <begin position="275"/>
        <end position="401"/>
    </location>
</feature>
<organism evidence="3 4">
    <name type="scientific">Actinokineospora globicatena</name>
    <dbReference type="NCBI Taxonomy" id="103729"/>
    <lineage>
        <taxon>Bacteria</taxon>
        <taxon>Bacillati</taxon>
        <taxon>Actinomycetota</taxon>
        <taxon>Actinomycetes</taxon>
        <taxon>Pseudonocardiales</taxon>
        <taxon>Pseudonocardiaceae</taxon>
        <taxon>Actinokineospora</taxon>
    </lineage>
</organism>
<dbReference type="Proteomes" id="UP001165042">
    <property type="component" value="Unassembled WGS sequence"/>
</dbReference>
<evidence type="ECO:0000256" key="1">
    <source>
        <dbReference type="SAM" id="MobiDB-lite"/>
    </source>
</evidence>
<comment type="caution">
    <text evidence="3">The sequence shown here is derived from an EMBL/GenBank/DDBJ whole genome shotgun (WGS) entry which is preliminary data.</text>
</comment>
<accession>A0A9W6QGJ3</accession>
<feature type="region of interest" description="Disordered" evidence="1">
    <location>
        <begin position="1191"/>
        <end position="1218"/>
    </location>
</feature>
<feature type="compositionally biased region" description="Basic and acidic residues" evidence="1">
    <location>
        <begin position="1202"/>
        <end position="1218"/>
    </location>
</feature>
<dbReference type="EMBL" id="BSSD01000001">
    <property type="protein sequence ID" value="GLW90601.1"/>
    <property type="molecule type" value="Genomic_DNA"/>
</dbReference>